<dbReference type="SMART" id="SM00382">
    <property type="entry name" value="AAA"/>
    <property type="match status" value="1"/>
</dbReference>
<feature type="domain" description="ABC transporter" evidence="11">
    <location>
        <begin position="5"/>
        <end position="240"/>
    </location>
</feature>
<reference evidence="12 13" key="1">
    <citation type="journal article" date="2015" name="Int. J. Syst. Evol. Microbiol.">
        <title>Methanoculleus taiwanensis sp. nov., a methanogen isolated from deep marine sediment at the deformation front area near Taiwan.</title>
        <authorList>
            <person name="Weng C.Y."/>
            <person name="Chen S.C."/>
            <person name="Lai M.C."/>
            <person name="Wu S.Y."/>
            <person name="Lin S."/>
            <person name="Yang T.F."/>
            <person name="Chen P.C."/>
        </authorList>
    </citation>
    <scope>NUCLEOTIDE SEQUENCE [LARGE SCALE GENOMIC DNA]</scope>
    <source>
        <strain evidence="12 13">CYW4</strain>
    </source>
</reference>
<evidence type="ECO:0000256" key="1">
    <source>
        <dbReference type="ARBA" id="ARBA00004202"/>
    </source>
</evidence>
<sequence length="404" mass="44004">MGTILEIQDARYRYPHGPEALKGVSIRIRQGSKVALVGPNGAGKSTLFQLFNGMIRPDSGSVLFAGTPIEYTAKALRELRRSVGLVFQNPDIQIIAPTVYQDVAFGPVNLGLARDAVDRAVRSALSAVGLAGYERRPPHHLSGGEKKRVAIAGILAMEPDVLVFDEPTSSLDPASSEEIMDLLDELSTGGRTIIISTHDVELAYRWADHVILMEQGMVLARGSPEEVFSDHSLLRAARLKPPWILDLYHELVARSIVEGRAPPKSVLEFTDRIEQHVHGHAPRRGEAEAMGTVYICNADTVSGDELRLLFEEGHVDHIGAMGSRAKEFANRELILLDFTYGVIDKCILKSLIGENSLIITSGGMIEHVHRRISEYSAESGRDLAAVTVPEAGALRPAGRIADCD</sequence>
<comment type="similarity">
    <text evidence="2 10">Belongs to the ABC transporter superfamily.</text>
</comment>
<dbReference type="GO" id="GO:0043190">
    <property type="term" value="C:ATP-binding cassette (ABC) transporter complex"/>
    <property type="evidence" value="ECO:0007669"/>
    <property type="project" value="TreeGrafter"/>
</dbReference>
<keyword evidence="3 10" id="KW-0813">Transport</keyword>
<dbReference type="PANTHER" id="PTHR43553">
    <property type="entry name" value="HEAVY METAL TRANSPORTER"/>
    <property type="match status" value="1"/>
</dbReference>
<gene>
    <name evidence="12" type="ORF">ABH15_03445</name>
</gene>
<dbReference type="InterPro" id="IPR003593">
    <property type="entry name" value="AAA+_ATPase"/>
</dbReference>
<dbReference type="PROSITE" id="PS00211">
    <property type="entry name" value="ABC_TRANSPORTER_1"/>
    <property type="match status" value="1"/>
</dbReference>
<proteinExistence type="inferred from homology"/>
<dbReference type="GO" id="GO:0006824">
    <property type="term" value="P:cobalt ion transport"/>
    <property type="evidence" value="ECO:0007669"/>
    <property type="project" value="InterPro"/>
</dbReference>
<dbReference type="Proteomes" id="UP000290932">
    <property type="component" value="Unassembled WGS sequence"/>
</dbReference>
<evidence type="ECO:0000256" key="9">
    <source>
        <dbReference type="ARBA" id="ARBA00025157"/>
    </source>
</evidence>
<dbReference type="CDD" id="cd03225">
    <property type="entry name" value="ABC_cobalt_CbiO_domain1"/>
    <property type="match status" value="1"/>
</dbReference>
<evidence type="ECO:0000256" key="5">
    <source>
        <dbReference type="ARBA" id="ARBA00022741"/>
    </source>
</evidence>
<evidence type="ECO:0000313" key="13">
    <source>
        <dbReference type="Proteomes" id="UP000290932"/>
    </source>
</evidence>
<name>A0A498H2B1_9EURY</name>
<dbReference type="OrthoDB" id="18209at2157"/>
<dbReference type="SUPFAM" id="SSF52540">
    <property type="entry name" value="P-loop containing nucleoside triphosphate hydrolases"/>
    <property type="match status" value="1"/>
</dbReference>
<keyword evidence="7" id="KW-1278">Translocase</keyword>
<dbReference type="GO" id="GO:0005524">
    <property type="term" value="F:ATP binding"/>
    <property type="evidence" value="ECO:0007669"/>
    <property type="project" value="UniProtKB-UniRule"/>
</dbReference>
<keyword evidence="13" id="KW-1185">Reference proteome</keyword>
<dbReference type="FunFam" id="3.40.50.300:FF:000224">
    <property type="entry name" value="Energy-coupling factor transporter ATP-binding protein EcfA"/>
    <property type="match status" value="1"/>
</dbReference>
<dbReference type="InterPro" id="IPR027417">
    <property type="entry name" value="P-loop_NTPase"/>
</dbReference>
<keyword evidence="4 10" id="KW-1003">Cell membrane</keyword>
<evidence type="ECO:0000256" key="7">
    <source>
        <dbReference type="ARBA" id="ARBA00022967"/>
    </source>
</evidence>
<evidence type="ECO:0000259" key="11">
    <source>
        <dbReference type="PROSITE" id="PS50893"/>
    </source>
</evidence>
<dbReference type="InterPro" id="IPR003439">
    <property type="entry name" value="ABC_transporter-like_ATP-bd"/>
</dbReference>
<comment type="function">
    <text evidence="10">Part of an ABC transporter complex. Responsible for energy coupling to the transport system.</text>
</comment>
<accession>A0A498H2B1</accession>
<dbReference type="Gene3D" id="3.40.50.300">
    <property type="entry name" value="P-loop containing nucleotide triphosphate hydrolases"/>
    <property type="match status" value="1"/>
</dbReference>
<dbReference type="InterPro" id="IPR005876">
    <property type="entry name" value="Co_trans_ATP-bd"/>
</dbReference>
<keyword evidence="8 10" id="KW-0472">Membrane</keyword>
<evidence type="ECO:0000256" key="3">
    <source>
        <dbReference type="ARBA" id="ARBA00022448"/>
    </source>
</evidence>
<evidence type="ECO:0000256" key="2">
    <source>
        <dbReference type="ARBA" id="ARBA00005417"/>
    </source>
</evidence>
<dbReference type="InterPro" id="IPR017871">
    <property type="entry name" value="ABC_transporter-like_CS"/>
</dbReference>
<dbReference type="PROSITE" id="PS50893">
    <property type="entry name" value="ABC_TRANSPORTER_2"/>
    <property type="match status" value="1"/>
</dbReference>
<protein>
    <recommendedName>
        <fullName evidence="10">ABC transporter ATP-binding protein</fullName>
    </recommendedName>
</protein>
<evidence type="ECO:0000256" key="10">
    <source>
        <dbReference type="RuleBase" id="RU364103"/>
    </source>
</evidence>
<dbReference type="EMBL" id="LHQS01000001">
    <property type="protein sequence ID" value="RXE57181.1"/>
    <property type="molecule type" value="Genomic_DNA"/>
</dbReference>
<dbReference type="GO" id="GO:0016887">
    <property type="term" value="F:ATP hydrolysis activity"/>
    <property type="evidence" value="ECO:0007669"/>
    <property type="project" value="InterPro"/>
</dbReference>
<dbReference type="RefSeq" id="WP_128692959.1">
    <property type="nucleotide sequence ID" value="NZ_LHQS01000001.1"/>
</dbReference>
<organism evidence="12 13">
    <name type="scientific">Methanoculleus taiwanensis</name>
    <dbReference type="NCBI Taxonomy" id="1550565"/>
    <lineage>
        <taxon>Archaea</taxon>
        <taxon>Methanobacteriati</taxon>
        <taxon>Methanobacteriota</taxon>
        <taxon>Stenosarchaea group</taxon>
        <taxon>Methanomicrobia</taxon>
        <taxon>Methanomicrobiales</taxon>
        <taxon>Methanomicrobiaceae</taxon>
        <taxon>Methanoculleus</taxon>
    </lineage>
</organism>
<evidence type="ECO:0000256" key="6">
    <source>
        <dbReference type="ARBA" id="ARBA00022840"/>
    </source>
</evidence>
<dbReference type="GO" id="GO:0042626">
    <property type="term" value="F:ATPase-coupled transmembrane transporter activity"/>
    <property type="evidence" value="ECO:0007669"/>
    <property type="project" value="TreeGrafter"/>
</dbReference>
<keyword evidence="6 10" id="KW-0067">ATP-binding</keyword>
<dbReference type="AlphaFoldDB" id="A0A498H2B1"/>
<dbReference type="NCBIfam" id="TIGR01166">
    <property type="entry name" value="cbiO"/>
    <property type="match status" value="1"/>
</dbReference>
<comment type="function">
    <text evidence="9">Probably part of an ABC transporter complex. Responsible for energy coupling to the transport system.</text>
</comment>
<dbReference type="PANTHER" id="PTHR43553:SF24">
    <property type="entry name" value="ENERGY-COUPLING FACTOR TRANSPORTER ATP-BINDING PROTEIN ECFA1"/>
    <property type="match status" value="1"/>
</dbReference>
<evidence type="ECO:0000256" key="4">
    <source>
        <dbReference type="ARBA" id="ARBA00022475"/>
    </source>
</evidence>
<comment type="caution">
    <text evidence="12">The sequence shown here is derived from an EMBL/GenBank/DDBJ whole genome shotgun (WGS) entry which is preliminary data.</text>
</comment>
<evidence type="ECO:0000313" key="12">
    <source>
        <dbReference type="EMBL" id="RXE57181.1"/>
    </source>
</evidence>
<dbReference type="InterPro" id="IPR050095">
    <property type="entry name" value="ECF_ABC_transporter_ATP-bd"/>
</dbReference>
<keyword evidence="5 10" id="KW-0547">Nucleotide-binding</keyword>
<evidence type="ECO:0000256" key="8">
    <source>
        <dbReference type="ARBA" id="ARBA00023136"/>
    </source>
</evidence>
<dbReference type="InterPro" id="IPR015856">
    <property type="entry name" value="ABC_transpr_CbiO/EcfA_su"/>
</dbReference>
<dbReference type="Pfam" id="PF00005">
    <property type="entry name" value="ABC_tran"/>
    <property type="match status" value="1"/>
</dbReference>
<comment type="subcellular location">
    <subcellularLocation>
        <location evidence="1 10">Cell membrane</location>
        <topology evidence="1 10">Peripheral membrane protein</topology>
    </subcellularLocation>
</comment>